<dbReference type="EMBL" id="LNGF01000022">
    <property type="protein sequence ID" value="KYC47503.1"/>
    <property type="molecule type" value="Genomic_DNA"/>
</dbReference>
<dbReference type="InterPro" id="IPR013022">
    <property type="entry name" value="Xyl_isomerase-like_TIM-brl"/>
</dbReference>
<evidence type="ECO:0000313" key="5">
    <source>
        <dbReference type="Proteomes" id="UP000091929"/>
    </source>
</evidence>
<dbReference type="EMBL" id="LNJC01000014">
    <property type="protein sequence ID" value="KYC50403.1"/>
    <property type="molecule type" value="Genomic_DNA"/>
</dbReference>
<feature type="domain" description="Xylose isomerase-like TIM barrel" evidence="1">
    <location>
        <begin position="38"/>
        <end position="260"/>
    </location>
</feature>
<dbReference type="SUPFAM" id="SSF51658">
    <property type="entry name" value="Xylose isomerase-like"/>
    <property type="match status" value="1"/>
</dbReference>
<dbReference type="AlphaFoldDB" id="A0A150IKN5"/>
<accession>A0A150IKN5</accession>
<evidence type="ECO:0000313" key="2">
    <source>
        <dbReference type="EMBL" id="KYC45355.1"/>
    </source>
</evidence>
<accession>A0A150IR94</accession>
<evidence type="ECO:0000259" key="1">
    <source>
        <dbReference type="Pfam" id="PF01261"/>
    </source>
</evidence>
<dbReference type="Pfam" id="PF01261">
    <property type="entry name" value="AP_endonuc_2"/>
    <property type="match status" value="1"/>
</dbReference>
<dbReference type="Gene3D" id="3.20.20.150">
    <property type="entry name" value="Divalent-metal-dependent TIM barrel enzymes"/>
    <property type="match status" value="1"/>
</dbReference>
<name>A0A150IKN5_9EURY</name>
<evidence type="ECO:0000313" key="4">
    <source>
        <dbReference type="EMBL" id="KYC50403.1"/>
    </source>
</evidence>
<evidence type="ECO:0000313" key="3">
    <source>
        <dbReference type="EMBL" id="KYC47503.1"/>
    </source>
</evidence>
<dbReference type="InterPro" id="IPR036237">
    <property type="entry name" value="Xyl_isomerase-like_sf"/>
</dbReference>
<dbReference type="PANTHER" id="PTHR12110:SF21">
    <property type="entry name" value="XYLOSE ISOMERASE-LIKE TIM BARREL DOMAIN-CONTAINING PROTEIN"/>
    <property type="match status" value="1"/>
</dbReference>
<protein>
    <submittedName>
        <fullName evidence="2">Fructoselysine 3-epimerase</fullName>
    </submittedName>
</protein>
<accession>A0A150IZI5</accession>
<evidence type="ECO:0000313" key="6">
    <source>
        <dbReference type="Proteomes" id="UP000092401"/>
    </source>
</evidence>
<reference evidence="5 6" key="1">
    <citation type="journal article" date="2016" name="ISME J.">
        <title>Chasing the elusive Euryarchaeota class WSA2: genomes reveal a uniquely fastidious methyl-reducing methanogen.</title>
        <authorList>
            <person name="Nobu M.K."/>
            <person name="Narihiro T."/>
            <person name="Kuroda K."/>
            <person name="Mei R."/>
            <person name="Liu W.T."/>
        </authorList>
    </citation>
    <scope>NUCLEOTIDE SEQUENCE [LARGE SCALE GENOMIC DNA]</scope>
    <source>
        <strain evidence="2">B03fssc0709_Meth_Bin005</strain>
        <strain evidence="3">B15fssc0709_Meth_Bin003</strain>
        <strain evidence="4">BMIXfssc0709_Meth_Bin006</strain>
    </source>
</reference>
<dbReference type="Proteomes" id="UP000092401">
    <property type="component" value="Unassembled WGS sequence"/>
</dbReference>
<dbReference type="InterPro" id="IPR050312">
    <property type="entry name" value="IolE/XylAMocC-like"/>
</dbReference>
<dbReference type="EMBL" id="LNGE01000021">
    <property type="protein sequence ID" value="KYC45355.1"/>
    <property type="molecule type" value="Genomic_DNA"/>
</dbReference>
<dbReference type="PANTHER" id="PTHR12110">
    <property type="entry name" value="HYDROXYPYRUVATE ISOMERASE"/>
    <property type="match status" value="1"/>
</dbReference>
<organism evidence="2 6">
    <name type="scientific">Candidatus Methanofastidiosum methylothiophilum</name>
    <dbReference type="NCBI Taxonomy" id="1705564"/>
    <lineage>
        <taxon>Archaea</taxon>
        <taxon>Methanobacteriati</taxon>
        <taxon>Methanobacteriota</taxon>
        <taxon>Stenosarchaea group</taxon>
        <taxon>Candidatus Methanofastidiosia</taxon>
        <taxon>Candidatus Methanofastidiosales</taxon>
        <taxon>Candidatus Methanofastidiosaceae</taxon>
        <taxon>Candidatus Methanofastidiosum</taxon>
    </lineage>
</organism>
<dbReference type="Proteomes" id="UP000092403">
    <property type="component" value="Unassembled WGS sequence"/>
</dbReference>
<sequence>MNKRLGFSSLAFYEDSLENALSWGELNNFGLLEIVAENNHAIDEETLPRIKDLLASYSFDYTVHSPFSDINISSLNKSIRKESIRQVKYSIFAVNEIGGKVMTFHPGRHSAATSKSREGTKKILFDSLKEISDYNKDYGVTIALENMPDTFITTMKISQEVLEVLENKQLSEIKHTMDVGHLETNNVDIGEYIHDLRKYLIHMHLHDNFGEFDNHLPLGEGNINFQLIFRALMEINYSGRIILEMAKTDDILKSREYLEEKKYLI</sequence>
<comment type="caution">
    <text evidence="2">The sequence shown here is derived from an EMBL/GenBank/DDBJ whole genome shotgun (WGS) entry which is preliminary data.</text>
</comment>
<dbReference type="Proteomes" id="UP000091929">
    <property type="component" value="Unassembled WGS sequence"/>
</dbReference>
<gene>
    <name evidence="2" type="ORF">APG10_00927</name>
    <name evidence="3" type="ORF">APG11_01103</name>
    <name evidence="4" type="ORF">APG12_00831</name>
</gene>
<proteinExistence type="predicted"/>